<feature type="transmembrane region" description="Helical" evidence="12">
    <location>
        <begin position="140"/>
        <end position="162"/>
    </location>
</feature>
<keyword evidence="8 10" id="KW-0472">Membrane</keyword>
<keyword evidence="6 10" id="KW-0256">Endoplasmic reticulum</keyword>
<feature type="transmembrane region" description="Helical" evidence="12">
    <location>
        <begin position="168"/>
        <end position="188"/>
    </location>
</feature>
<evidence type="ECO:0000256" key="9">
    <source>
        <dbReference type="ARBA" id="ARBA00023315"/>
    </source>
</evidence>
<dbReference type="PANTHER" id="PTHR10408:SF7">
    <property type="entry name" value="DIACYLGLYCEROL O-ACYLTRANSFERASE 1"/>
    <property type="match status" value="1"/>
</dbReference>
<evidence type="ECO:0000313" key="14">
    <source>
        <dbReference type="Proteomes" id="UP000261540"/>
    </source>
</evidence>
<dbReference type="RefSeq" id="XP_023682850.1">
    <property type="nucleotide sequence ID" value="XM_023827082.2"/>
</dbReference>
<sequence>MSAESEKRQTRHRIFTPPPAPAEQSPTWTSADRDSDHESDVDMFCCHRVQDSLLSSSSRFTDYRGILNWIIILLVLTHAHLFLENFIQHGFLIDLRKVLEHLMEDNYNWPSVYMILAANVFAVIALLLERFQDKGMLSFTAGRYLHVTNLLLLTVFPSAVILHHDRCISTGGSLVSLCIYTTLGLKLYSYQEVNCWYRQEGVRSEGVQRCMSPEDNRGGSHLSLKDLYYFLLAPTLCYQRGFPRTPSIRINFLLRWMLEMVMLTQLMVGIMQQWVGPIFQSSETSFSNMDATTRIEHLVELVAPSHFLWLILFFLFSHSCLNLSGELLRFGDRQFYGDWWNAETLESFWRKWNVPFHKWTYRHLYKPLLRREVSPWQADLLIFLLSAAFCEYVIALSLRTCRFWIFFLMILELLVAKFLGHHLTGNYGNGFVWLCLLLGPPLAVMMYFHDYYMGHHSQPHWSLL</sequence>
<dbReference type="Ensembl" id="ENSPKIT00000000986.1">
    <property type="protein sequence ID" value="ENSPKIP00000020369.1"/>
    <property type="gene ID" value="ENSPKIG00000005174.1"/>
</dbReference>
<evidence type="ECO:0000256" key="2">
    <source>
        <dbReference type="ARBA" id="ARBA00005189"/>
    </source>
</evidence>
<dbReference type="PIRSF" id="PIRSF000439">
    <property type="entry name" value="Oat_ACAT_DAG_ARE"/>
    <property type="match status" value="1"/>
</dbReference>
<reference evidence="13" key="1">
    <citation type="submission" date="2025-08" db="UniProtKB">
        <authorList>
            <consortium name="Ensembl"/>
        </authorList>
    </citation>
    <scope>IDENTIFICATION</scope>
</reference>
<feature type="transmembrane region" description="Helical" evidence="12">
    <location>
        <begin position="380"/>
        <end position="397"/>
    </location>
</feature>
<proteinExistence type="inferred from homology"/>
<dbReference type="AlphaFoldDB" id="A0A3B3RPE4"/>
<feature type="region of interest" description="Disordered" evidence="11">
    <location>
        <begin position="1"/>
        <end position="36"/>
    </location>
</feature>
<accession>A0A3B3RPE4</accession>
<evidence type="ECO:0000256" key="6">
    <source>
        <dbReference type="ARBA" id="ARBA00022824"/>
    </source>
</evidence>
<organism evidence="13 14">
    <name type="scientific">Paramormyrops kingsleyae</name>
    <dbReference type="NCBI Taxonomy" id="1676925"/>
    <lineage>
        <taxon>Eukaryota</taxon>
        <taxon>Metazoa</taxon>
        <taxon>Chordata</taxon>
        <taxon>Craniata</taxon>
        <taxon>Vertebrata</taxon>
        <taxon>Euteleostomi</taxon>
        <taxon>Actinopterygii</taxon>
        <taxon>Neopterygii</taxon>
        <taxon>Teleostei</taxon>
        <taxon>Osteoglossocephala</taxon>
        <taxon>Osteoglossomorpha</taxon>
        <taxon>Osteoglossiformes</taxon>
        <taxon>Mormyridae</taxon>
        <taxon>Paramormyrops</taxon>
    </lineage>
</organism>
<keyword evidence="9 10" id="KW-0012">Acyltransferase</keyword>
<comment type="subcellular location">
    <subcellularLocation>
        <location evidence="1 10">Endoplasmic reticulum membrane</location>
        <topology evidence="1 10">Multi-pass membrane protein</topology>
    </subcellularLocation>
</comment>
<dbReference type="Proteomes" id="UP000261540">
    <property type="component" value="Unplaced"/>
</dbReference>
<comment type="pathway">
    <text evidence="2">Lipid metabolism.</text>
</comment>
<evidence type="ECO:0000256" key="10">
    <source>
        <dbReference type="PIRNR" id="PIRNR000439"/>
    </source>
</evidence>
<dbReference type="GO" id="GO:0019432">
    <property type="term" value="P:triglyceride biosynthetic process"/>
    <property type="evidence" value="ECO:0007669"/>
    <property type="project" value="TreeGrafter"/>
</dbReference>
<feature type="transmembrane region" description="Helical" evidence="12">
    <location>
        <begin position="107"/>
        <end position="128"/>
    </location>
</feature>
<name>A0A3B3RPE4_9TELE</name>
<evidence type="ECO:0000313" key="13">
    <source>
        <dbReference type="Ensembl" id="ENSPKIP00000020369.1"/>
    </source>
</evidence>
<comment type="similarity">
    <text evidence="3 10">Belongs to the membrane-bound acyltransferase family. Sterol o-acyltransferase subfamily.</text>
</comment>
<evidence type="ECO:0000256" key="11">
    <source>
        <dbReference type="SAM" id="MobiDB-lite"/>
    </source>
</evidence>
<dbReference type="OrthoDB" id="10039049at2759"/>
<dbReference type="GeneTree" id="ENSGT00950000183081"/>
<reference evidence="13" key="2">
    <citation type="submission" date="2025-09" db="UniProtKB">
        <authorList>
            <consortium name="Ensembl"/>
        </authorList>
    </citation>
    <scope>IDENTIFICATION</scope>
</reference>
<evidence type="ECO:0000256" key="4">
    <source>
        <dbReference type="ARBA" id="ARBA00022679"/>
    </source>
</evidence>
<feature type="transmembrane region" description="Helical" evidence="12">
    <location>
        <begin position="403"/>
        <end position="419"/>
    </location>
</feature>
<keyword evidence="7 12" id="KW-1133">Transmembrane helix</keyword>
<keyword evidence="5 12" id="KW-0812">Transmembrane</keyword>
<evidence type="ECO:0000256" key="3">
    <source>
        <dbReference type="ARBA" id="ARBA00009010"/>
    </source>
</evidence>
<keyword evidence="14" id="KW-1185">Reference proteome</keyword>
<dbReference type="RefSeq" id="XP_023682849.1">
    <property type="nucleotide sequence ID" value="XM_023827081.2"/>
</dbReference>
<dbReference type="Pfam" id="PF03062">
    <property type="entry name" value="MBOAT"/>
    <property type="match status" value="1"/>
</dbReference>
<dbReference type="InterPro" id="IPR014371">
    <property type="entry name" value="Oat_ACAT_DAG_ARE"/>
</dbReference>
<dbReference type="InterPro" id="IPR004299">
    <property type="entry name" value="MBOAT_fam"/>
</dbReference>
<evidence type="ECO:0000256" key="12">
    <source>
        <dbReference type="SAM" id="Phobius"/>
    </source>
</evidence>
<dbReference type="GO" id="GO:0004144">
    <property type="term" value="F:diacylglycerol O-acyltransferase activity"/>
    <property type="evidence" value="ECO:0007669"/>
    <property type="project" value="TreeGrafter"/>
</dbReference>
<evidence type="ECO:0000256" key="8">
    <source>
        <dbReference type="ARBA" id="ARBA00023136"/>
    </source>
</evidence>
<evidence type="ECO:0000256" key="1">
    <source>
        <dbReference type="ARBA" id="ARBA00004477"/>
    </source>
</evidence>
<dbReference type="GO" id="GO:0005789">
    <property type="term" value="C:endoplasmic reticulum membrane"/>
    <property type="evidence" value="ECO:0007669"/>
    <property type="project" value="UniProtKB-SubCell"/>
</dbReference>
<dbReference type="GeneID" id="111851826"/>
<feature type="transmembrane region" description="Helical" evidence="12">
    <location>
        <begin position="307"/>
        <end position="325"/>
    </location>
</feature>
<feature type="transmembrane region" description="Helical" evidence="12">
    <location>
        <begin position="431"/>
        <end position="449"/>
    </location>
</feature>
<keyword evidence="4 10" id="KW-0808">Transferase</keyword>
<evidence type="ECO:0000256" key="5">
    <source>
        <dbReference type="ARBA" id="ARBA00022692"/>
    </source>
</evidence>
<feature type="transmembrane region" description="Helical" evidence="12">
    <location>
        <begin position="252"/>
        <end position="275"/>
    </location>
</feature>
<dbReference type="PANTHER" id="PTHR10408">
    <property type="entry name" value="STEROL O-ACYLTRANSFERASE"/>
    <property type="match status" value="1"/>
</dbReference>
<protein>
    <recommendedName>
        <fullName evidence="10">O-acyltransferase</fullName>
    </recommendedName>
</protein>
<evidence type="ECO:0000256" key="7">
    <source>
        <dbReference type="ARBA" id="ARBA00022989"/>
    </source>
</evidence>
<feature type="transmembrane region" description="Helical" evidence="12">
    <location>
        <begin position="66"/>
        <end position="87"/>
    </location>
</feature>
<dbReference type="STRING" id="1676925.ENSPKIP00000020369"/>
<dbReference type="KEGG" id="pki:111851826"/>